<keyword evidence="3" id="KW-0539">Nucleus</keyword>
<gene>
    <name evidence="6" type="ORF">FE257_000853</name>
</gene>
<evidence type="ECO:0000259" key="5">
    <source>
        <dbReference type="SMART" id="SM00906"/>
    </source>
</evidence>
<evidence type="ECO:0000256" key="2">
    <source>
        <dbReference type="ARBA" id="ARBA00023163"/>
    </source>
</evidence>
<dbReference type="PANTHER" id="PTHR47425">
    <property type="entry name" value="FARB-RELATED"/>
    <property type="match status" value="1"/>
</dbReference>
<dbReference type="GO" id="GO:0003677">
    <property type="term" value="F:DNA binding"/>
    <property type="evidence" value="ECO:0007669"/>
    <property type="project" value="InterPro"/>
</dbReference>
<feature type="region of interest" description="Disordered" evidence="4">
    <location>
        <begin position="1"/>
        <end position="27"/>
    </location>
</feature>
<accession>A0AAD4CEE0</accession>
<dbReference type="PANTHER" id="PTHR47425:SF3">
    <property type="entry name" value="ZN(II)2CYS6 TRANSCRIPTION FACTOR (EUROFUNG)"/>
    <property type="match status" value="1"/>
</dbReference>
<dbReference type="EMBL" id="VCAU01000107">
    <property type="protein sequence ID" value="KAF9884944.1"/>
    <property type="molecule type" value="Genomic_DNA"/>
</dbReference>
<dbReference type="Proteomes" id="UP001194746">
    <property type="component" value="Unassembled WGS sequence"/>
</dbReference>
<evidence type="ECO:0000313" key="7">
    <source>
        <dbReference type="Proteomes" id="UP001194746"/>
    </source>
</evidence>
<dbReference type="GO" id="GO:0008270">
    <property type="term" value="F:zinc ion binding"/>
    <property type="evidence" value="ECO:0007669"/>
    <property type="project" value="InterPro"/>
</dbReference>
<evidence type="ECO:0000256" key="3">
    <source>
        <dbReference type="ARBA" id="ARBA00023242"/>
    </source>
</evidence>
<evidence type="ECO:0000256" key="1">
    <source>
        <dbReference type="ARBA" id="ARBA00023015"/>
    </source>
</evidence>
<evidence type="ECO:0000313" key="6">
    <source>
        <dbReference type="EMBL" id="KAF9884944.1"/>
    </source>
</evidence>
<feature type="compositionally biased region" description="Basic and acidic residues" evidence="4">
    <location>
        <begin position="8"/>
        <end position="18"/>
    </location>
</feature>
<dbReference type="InterPro" id="IPR052761">
    <property type="entry name" value="Fungal_Detox/Toxin_TFs"/>
</dbReference>
<proteinExistence type="predicted"/>
<dbReference type="InterPro" id="IPR007219">
    <property type="entry name" value="XnlR_reg_dom"/>
</dbReference>
<name>A0AAD4CEE0_ASPNN</name>
<dbReference type="GO" id="GO:0006351">
    <property type="term" value="P:DNA-templated transcription"/>
    <property type="evidence" value="ECO:0007669"/>
    <property type="project" value="InterPro"/>
</dbReference>
<keyword evidence="1" id="KW-0805">Transcription regulation</keyword>
<reference evidence="6" key="1">
    <citation type="journal article" date="2019" name="Beilstein J. Org. Chem.">
        <title>Nanangenines: drimane sesquiterpenoids as the dominant metabolite cohort of a novel Australian fungus, Aspergillus nanangensis.</title>
        <authorList>
            <person name="Lacey H.J."/>
            <person name="Gilchrist C.L.M."/>
            <person name="Crombie A."/>
            <person name="Kalaitzis J.A."/>
            <person name="Vuong D."/>
            <person name="Rutledge P.J."/>
            <person name="Turner P."/>
            <person name="Pitt J.I."/>
            <person name="Lacey E."/>
            <person name="Chooi Y.H."/>
            <person name="Piggott A.M."/>
        </authorList>
    </citation>
    <scope>NUCLEOTIDE SEQUENCE</scope>
    <source>
        <strain evidence="6">MST-FP2251</strain>
    </source>
</reference>
<evidence type="ECO:0000256" key="4">
    <source>
        <dbReference type="SAM" id="MobiDB-lite"/>
    </source>
</evidence>
<organism evidence="6 7">
    <name type="scientific">Aspergillus nanangensis</name>
    <dbReference type="NCBI Taxonomy" id="2582783"/>
    <lineage>
        <taxon>Eukaryota</taxon>
        <taxon>Fungi</taxon>
        <taxon>Dikarya</taxon>
        <taxon>Ascomycota</taxon>
        <taxon>Pezizomycotina</taxon>
        <taxon>Eurotiomycetes</taxon>
        <taxon>Eurotiomycetidae</taxon>
        <taxon>Eurotiales</taxon>
        <taxon>Aspergillaceae</taxon>
        <taxon>Aspergillus</taxon>
        <taxon>Aspergillus subgen. Circumdati</taxon>
    </lineage>
</organism>
<sequence>MTKYRLSGTREIEQKGNEKLNTPTSSATIRVRQSSPQIYPLPIPLPKFVKPIPSRLKRDEVCFLQIKGAFNVPDIISLRPFLKAYVDHVHPYMPVLDLQGILFSITQNDRQRPISLFLLQSILFVSSTFVPDTLLETVGYSDRSSARRTLLYRAKVLYDFDVEDDSLAIVQGLLLLTFWHGTPDDLTGCWYWAGLSLTWAFRMGLHQEDSARSSRINPRYKHLRRRIWWSVYIRDRLTALWMQRPARIDDVAFNIPPLTIEDFDAPISSTVLLRFMTDSSYLSNPHTQKTLEKIFIDLSNLCVSIGQVLAVKFSTWKLGPVTSSTPSLARPSSSDVSTRHEWRVEECALGLRQWLQKHGSRYLAEDLSTEETIVTINASLVHMLHATALVNLYISNTTSQSPPEYVLLNCSYPAATVTKIMGDLSQRKLIQYLPITAVNILISTIAIHVIEVNSSDLETRSRGYSNLNKCLQILGELSKTYSAATWANIFFEASALGSSASLPFRALQRGQESQPFDCMSNPTEPDGLLTNKPDKPAYVDPAELTMDVTAVSGRTDCPWSAIM</sequence>
<protein>
    <recommendedName>
        <fullName evidence="5">Xylanolytic transcriptional activator regulatory domain-containing protein</fullName>
    </recommendedName>
</protein>
<reference evidence="6" key="2">
    <citation type="submission" date="2020-02" db="EMBL/GenBank/DDBJ databases">
        <authorList>
            <person name="Gilchrist C.L.M."/>
            <person name="Chooi Y.-H."/>
        </authorList>
    </citation>
    <scope>NUCLEOTIDE SEQUENCE</scope>
    <source>
        <strain evidence="6">MST-FP2251</strain>
    </source>
</reference>
<keyword evidence="2" id="KW-0804">Transcription</keyword>
<dbReference type="CDD" id="cd12148">
    <property type="entry name" value="fungal_TF_MHR"/>
    <property type="match status" value="1"/>
</dbReference>
<comment type="caution">
    <text evidence="6">The sequence shown here is derived from an EMBL/GenBank/DDBJ whole genome shotgun (WGS) entry which is preliminary data.</text>
</comment>
<keyword evidence="7" id="KW-1185">Reference proteome</keyword>
<dbReference type="Pfam" id="PF04082">
    <property type="entry name" value="Fungal_trans"/>
    <property type="match status" value="1"/>
</dbReference>
<feature type="domain" description="Xylanolytic transcriptional activator regulatory" evidence="5">
    <location>
        <begin position="189"/>
        <end position="263"/>
    </location>
</feature>
<dbReference type="SMART" id="SM00906">
    <property type="entry name" value="Fungal_trans"/>
    <property type="match status" value="1"/>
</dbReference>
<dbReference type="AlphaFoldDB" id="A0AAD4CEE0"/>